<dbReference type="Proteomes" id="UP001260872">
    <property type="component" value="Unassembled WGS sequence"/>
</dbReference>
<accession>A0ABU1FRE1</accession>
<comment type="similarity">
    <text evidence="2">Belongs to the bacterial solute-binding protein 5 family.</text>
</comment>
<dbReference type="EMBL" id="JAVKGT010000006">
    <property type="protein sequence ID" value="MDR5711216.1"/>
    <property type="molecule type" value="Genomic_DNA"/>
</dbReference>
<sequence>MTLAPPPHSRTPHRPFSGSRLRALGAGIGVSTLLALTACGGAGAQSPAADGGGDPVSGGTLRFAVGSDAGCIDPQQVGSNDSIYSTRQLVDSLTDQDPETGEIVPWLAQEWEINDDATEFTFTLQEGATFSDGTPVDSEAVAANFDRALDLGARAALIGGYLQGYEGTEIVDERTFTVTFAEPSAQFLQATSTHTLGILHPDTVAARDDVRCESVIGSGPFVLESYTPNDSISLSAREGYDWGSSLWENQSEPYLDGIEFTVVPESGVRAGSLQSDQVDVIGNIAPQDEAQLQAAEAQLLARTNPGIAFGLRLNHDLEVFADEEVREAISLAINREEIVSTVYTADTPAATSILSSTTPDHADLSEHLGHDPQRADQLIAEAGYERTDDGGWERDGEPLEFEILWFNNAATNAPTLELIQQQLAAVGIGVSLQEGQVAEWQTHLSEGTFETNWGNITRADPDILRTTYHTDLANSYRLEPSALDDLLLEQAAATDPQERAELVAQAQEHLVTEYLEIPVVDLTTVLAARAEVHGVRFDSGSRVHLNDVWIEDAEQ</sequence>
<evidence type="ECO:0000256" key="3">
    <source>
        <dbReference type="ARBA" id="ARBA00022448"/>
    </source>
</evidence>
<comment type="subcellular location">
    <subcellularLocation>
        <location evidence="1">Cell envelope</location>
    </subcellularLocation>
</comment>
<dbReference type="InterPro" id="IPR000914">
    <property type="entry name" value="SBP_5_dom"/>
</dbReference>
<gene>
    <name evidence="6" type="ORF">RH857_03545</name>
</gene>
<comment type="caution">
    <text evidence="6">The sequence shown here is derived from an EMBL/GenBank/DDBJ whole genome shotgun (WGS) entry which is preliminary data.</text>
</comment>
<evidence type="ECO:0000256" key="1">
    <source>
        <dbReference type="ARBA" id="ARBA00004196"/>
    </source>
</evidence>
<dbReference type="InterPro" id="IPR039424">
    <property type="entry name" value="SBP_5"/>
</dbReference>
<reference evidence="7" key="1">
    <citation type="submission" date="2023-07" db="EMBL/GenBank/DDBJ databases">
        <title>Description of three actinobacteria isolated from air of manufacturing shop in a pharmaceutical factory.</title>
        <authorList>
            <person name="Zhang D.-F."/>
        </authorList>
    </citation>
    <scope>NUCLEOTIDE SEQUENCE [LARGE SCALE GENOMIC DNA]</scope>
    <source>
        <strain evidence="7">CCTCC AB 207010</strain>
    </source>
</reference>
<dbReference type="PANTHER" id="PTHR30290:SF10">
    <property type="entry name" value="PERIPLASMIC OLIGOPEPTIDE-BINDING PROTEIN-RELATED"/>
    <property type="match status" value="1"/>
</dbReference>
<dbReference type="SUPFAM" id="SSF53850">
    <property type="entry name" value="Periplasmic binding protein-like II"/>
    <property type="match status" value="1"/>
</dbReference>
<evidence type="ECO:0000313" key="6">
    <source>
        <dbReference type="EMBL" id="MDR5711216.1"/>
    </source>
</evidence>
<proteinExistence type="inferred from homology"/>
<dbReference type="Gene3D" id="3.40.190.10">
    <property type="entry name" value="Periplasmic binding protein-like II"/>
    <property type="match status" value="1"/>
</dbReference>
<name>A0ABU1FRE1_9MICC</name>
<dbReference type="Gene3D" id="3.10.105.10">
    <property type="entry name" value="Dipeptide-binding Protein, Domain 3"/>
    <property type="match status" value="1"/>
</dbReference>
<protein>
    <submittedName>
        <fullName evidence="6">ABC transporter substrate-binding protein</fullName>
    </submittedName>
</protein>
<dbReference type="CDD" id="cd08492">
    <property type="entry name" value="PBP2_NikA_DppA_OppA_like_15"/>
    <property type="match status" value="1"/>
</dbReference>
<keyword evidence="3" id="KW-0813">Transport</keyword>
<dbReference type="PIRSF" id="PIRSF002741">
    <property type="entry name" value="MppA"/>
    <property type="match status" value="1"/>
</dbReference>
<dbReference type="PANTHER" id="PTHR30290">
    <property type="entry name" value="PERIPLASMIC BINDING COMPONENT OF ABC TRANSPORTER"/>
    <property type="match status" value="1"/>
</dbReference>
<dbReference type="RefSeq" id="WP_310536601.1">
    <property type="nucleotide sequence ID" value="NZ_BAAAOC010000092.1"/>
</dbReference>
<keyword evidence="7" id="KW-1185">Reference proteome</keyword>
<feature type="domain" description="Solute-binding protein family 5" evidence="5">
    <location>
        <begin position="102"/>
        <end position="462"/>
    </location>
</feature>
<evidence type="ECO:0000256" key="2">
    <source>
        <dbReference type="ARBA" id="ARBA00005695"/>
    </source>
</evidence>
<dbReference type="InterPro" id="IPR030678">
    <property type="entry name" value="Peptide/Ni-bd"/>
</dbReference>
<keyword evidence="4" id="KW-0732">Signal</keyword>
<evidence type="ECO:0000256" key="4">
    <source>
        <dbReference type="ARBA" id="ARBA00022729"/>
    </source>
</evidence>
<evidence type="ECO:0000313" key="7">
    <source>
        <dbReference type="Proteomes" id="UP001260872"/>
    </source>
</evidence>
<organism evidence="6 7">
    <name type="scientific">Nesterenkonia flava</name>
    <dbReference type="NCBI Taxonomy" id="469799"/>
    <lineage>
        <taxon>Bacteria</taxon>
        <taxon>Bacillati</taxon>
        <taxon>Actinomycetota</taxon>
        <taxon>Actinomycetes</taxon>
        <taxon>Micrococcales</taxon>
        <taxon>Micrococcaceae</taxon>
        <taxon>Nesterenkonia</taxon>
    </lineage>
</organism>
<dbReference type="Pfam" id="PF00496">
    <property type="entry name" value="SBP_bac_5"/>
    <property type="match status" value="1"/>
</dbReference>
<evidence type="ECO:0000259" key="5">
    <source>
        <dbReference type="Pfam" id="PF00496"/>
    </source>
</evidence>